<evidence type="ECO:0000256" key="2">
    <source>
        <dbReference type="ARBA" id="ARBA00022448"/>
    </source>
</evidence>
<evidence type="ECO:0000313" key="9">
    <source>
        <dbReference type="EMBL" id="EFC48305.1"/>
    </source>
</evidence>
<reference evidence="9 10" key="1">
    <citation type="journal article" date="2010" name="Cell">
        <title>The genome of Naegleria gruberi illuminates early eukaryotic versatility.</title>
        <authorList>
            <person name="Fritz-Laylin L.K."/>
            <person name="Prochnik S.E."/>
            <person name="Ginger M.L."/>
            <person name="Dacks J.B."/>
            <person name="Carpenter M.L."/>
            <person name="Field M.C."/>
            <person name="Kuo A."/>
            <person name="Paredez A."/>
            <person name="Chapman J."/>
            <person name="Pham J."/>
            <person name="Shu S."/>
            <person name="Neupane R."/>
            <person name="Cipriano M."/>
            <person name="Mancuso J."/>
            <person name="Tu H."/>
            <person name="Salamov A."/>
            <person name="Lindquist E."/>
            <person name="Shapiro H."/>
            <person name="Lucas S."/>
            <person name="Grigoriev I.V."/>
            <person name="Cande W.Z."/>
            <person name="Fulton C."/>
            <person name="Rokhsar D.S."/>
            <person name="Dawson S.C."/>
        </authorList>
    </citation>
    <scope>NUCLEOTIDE SEQUENCE [LARGE SCALE GENOMIC DNA]</scope>
    <source>
        <strain evidence="9 10">NEG-M</strain>
    </source>
</reference>
<dbReference type="RefSeq" id="XP_002681049.1">
    <property type="nucleotide sequence ID" value="XM_002681003.1"/>
</dbReference>
<dbReference type="Gene3D" id="3.40.50.300">
    <property type="entry name" value="P-loop containing nucleotide triphosphate hydrolases"/>
    <property type="match status" value="1"/>
</dbReference>
<protein>
    <submittedName>
        <fullName evidence="9">Predicted protein</fullName>
    </submittedName>
</protein>
<dbReference type="GO" id="GO:0016020">
    <property type="term" value="C:membrane"/>
    <property type="evidence" value="ECO:0007669"/>
    <property type="project" value="UniProtKB-SubCell"/>
</dbReference>
<dbReference type="AlphaFoldDB" id="D2V426"/>
<dbReference type="Proteomes" id="UP000006671">
    <property type="component" value="Unassembled WGS sequence"/>
</dbReference>
<dbReference type="InParanoid" id="D2V426"/>
<dbReference type="InterPro" id="IPR003593">
    <property type="entry name" value="AAA+_ATPase"/>
</dbReference>
<feature type="non-terminal residue" evidence="9">
    <location>
        <position position="1"/>
    </location>
</feature>
<keyword evidence="2" id="KW-0813">Transport</keyword>
<evidence type="ECO:0000256" key="3">
    <source>
        <dbReference type="ARBA" id="ARBA00022692"/>
    </source>
</evidence>
<evidence type="ECO:0000259" key="8">
    <source>
        <dbReference type="PROSITE" id="PS50893"/>
    </source>
</evidence>
<gene>
    <name evidence="9" type="ORF">NAEGRDRAFT_3448</name>
</gene>
<evidence type="ECO:0000256" key="5">
    <source>
        <dbReference type="ARBA" id="ARBA00022840"/>
    </source>
</evidence>
<organism evidence="10">
    <name type="scientific">Naegleria gruberi</name>
    <name type="common">Amoeba</name>
    <dbReference type="NCBI Taxonomy" id="5762"/>
    <lineage>
        <taxon>Eukaryota</taxon>
        <taxon>Discoba</taxon>
        <taxon>Heterolobosea</taxon>
        <taxon>Tetramitia</taxon>
        <taxon>Eutetramitia</taxon>
        <taxon>Vahlkampfiidae</taxon>
        <taxon>Naegleria</taxon>
    </lineage>
</organism>
<dbReference type="VEuPathDB" id="AmoebaDB:NAEGRDRAFT_3448"/>
<dbReference type="GO" id="GO:0005524">
    <property type="term" value="F:ATP binding"/>
    <property type="evidence" value="ECO:0007669"/>
    <property type="project" value="UniProtKB-KW"/>
</dbReference>
<dbReference type="GeneID" id="8849762"/>
<dbReference type="OMA" id="CEHNDIH"/>
<name>D2V426_NAEGR</name>
<evidence type="ECO:0000313" key="10">
    <source>
        <dbReference type="Proteomes" id="UP000006671"/>
    </source>
</evidence>
<keyword evidence="6" id="KW-1133">Transmembrane helix</keyword>
<sequence length="203" mass="22219">TDKVILYPTTGILKAGKLTAVMGQSGSSKSTFCNVLCGRASHGIQKGKVLINGNSFSGNTNNLVGFVTQDDIMSPHLTVKETLEFSCKIRKNKKNSEKVEGVMQKLGITKVQNSQTSVISGGEKRRTSIGIEMVADTPIYILDEPSSGLDSESALSLCKTLREIAEENNSNIICVIHQPSYEILEQFHDIMLFREGRLLFHSP</sequence>
<evidence type="ECO:0000256" key="1">
    <source>
        <dbReference type="ARBA" id="ARBA00004141"/>
    </source>
</evidence>
<dbReference type="KEGG" id="ngr:NAEGRDRAFT_3448"/>
<dbReference type="InterPro" id="IPR050352">
    <property type="entry name" value="ABCG_transporters"/>
</dbReference>
<proteinExistence type="predicted"/>
<feature type="non-terminal residue" evidence="9">
    <location>
        <position position="203"/>
    </location>
</feature>
<dbReference type="EMBL" id="GG738851">
    <property type="protein sequence ID" value="EFC48305.1"/>
    <property type="molecule type" value="Genomic_DNA"/>
</dbReference>
<dbReference type="GO" id="GO:0042626">
    <property type="term" value="F:ATPase-coupled transmembrane transporter activity"/>
    <property type="evidence" value="ECO:0007669"/>
    <property type="project" value="TreeGrafter"/>
</dbReference>
<dbReference type="PANTHER" id="PTHR48041">
    <property type="entry name" value="ABC TRANSPORTER G FAMILY MEMBER 28"/>
    <property type="match status" value="1"/>
</dbReference>
<keyword evidence="3" id="KW-0812">Transmembrane</keyword>
<keyword evidence="5" id="KW-0067">ATP-binding</keyword>
<dbReference type="eggNOG" id="KOG0061">
    <property type="taxonomic scope" value="Eukaryota"/>
</dbReference>
<keyword evidence="4" id="KW-0547">Nucleotide-binding</keyword>
<dbReference type="GO" id="GO:0016887">
    <property type="term" value="F:ATP hydrolysis activity"/>
    <property type="evidence" value="ECO:0007669"/>
    <property type="project" value="InterPro"/>
</dbReference>
<dbReference type="InterPro" id="IPR003439">
    <property type="entry name" value="ABC_transporter-like_ATP-bd"/>
</dbReference>
<dbReference type="PANTHER" id="PTHR48041:SF91">
    <property type="entry name" value="ABC TRANSPORTER G FAMILY MEMBER 28"/>
    <property type="match status" value="1"/>
</dbReference>
<comment type="subcellular location">
    <subcellularLocation>
        <location evidence="1">Membrane</location>
        <topology evidence="1">Multi-pass membrane protein</topology>
    </subcellularLocation>
</comment>
<dbReference type="SMART" id="SM00382">
    <property type="entry name" value="AAA"/>
    <property type="match status" value="1"/>
</dbReference>
<dbReference type="FunCoup" id="D2V426">
    <property type="interactions" value="67"/>
</dbReference>
<evidence type="ECO:0000256" key="7">
    <source>
        <dbReference type="ARBA" id="ARBA00023136"/>
    </source>
</evidence>
<dbReference type="OrthoDB" id="66620at2759"/>
<dbReference type="PROSITE" id="PS50893">
    <property type="entry name" value="ABC_TRANSPORTER_2"/>
    <property type="match status" value="1"/>
</dbReference>
<feature type="domain" description="ABC transporter" evidence="8">
    <location>
        <begin position="1"/>
        <end position="203"/>
    </location>
</feature>
<keyword evidence="10" id="KW-1185">Reference proteome</keyword>
<dbReference type="InterPro" id="IPR027417">
    <property type="entry name" value="P-loop_NTPase"/>
</dbReference>
<dbReference type="SUPFAM" id="SSF52540">
    <property type="entry name" value="P-loop containing nucleoside triphosphate hydrolases"/>
    <property type="match status" value="1"/>
</dbReference>
<evidence type="ECO:0000256" key="4">
    <source>
        <dbReference type="ARBA" id="ARBA00022741"/>
    </source>
</evidence>
<dbReference type="Pfam" id="PF00005">
    <property type="entry name" value="ABC_tran"/>
    <property type="match status" value="1"/>
</dbReference>
<accession>D2V426</accession>
<keyword evidence="7" id="KW-0472">Membrane</keyword>
<evidence type="ECO:0000256" key="6">
    <source>
        <dbReference type="ARBA" id="ARBA00022989"/>
    </source>
</evidence>